<evidence type="ECO:0000313" key="2">
    <source>
        <dbReference type="Ensembl" id="ENSCINP00000030863.1"/>
    </source>
</evidence>
<dbReference type="Proteomes" id="UP000008144">
    <property type="component" value="Chromosome 4"/>
</dbReference>
<proteinExistence type="inferred from homology"/>
<dbReference type="AlphaFoldDB" id="H2XMI0"/>
<protein>
    <submittedName>
        <fullName evidence="2">Cornifelin homolog A-like</fullName>
    </submittedName>
</protein>
<gene>
    <name evidence="2" type="primary">LOC100182060</name>
</gene>
<dbReference type="Ensembl" id="ENSCINT00000031012.1">
    <property type="protein sequence ID" value="ENSCINP00000030863.1"/>
    <property type="gene ID" value="ENSCING00000023451.1"/>
</dbReference>
<dbReference type="STRING" id="7719.ENSCINP00000030863"/>
<sequence>MTNNVAPFQAPQVVAQQPATFYVQTNAQQANAAHNKEWSSDMFACCDDMSICCCVSFCCLCYAPCCMAPRMEESCCVGLGCNVAMRTRFRTLHHIKGSICSDWCSLFWCGPCATCQLAREMDKQGYNRVG</sequence>
<evidence type="ECO:0000313" key="3">
    <source>
        <dbReference type="Proteomes" id="UP000008144"/>
    </source>
</evidence>
<dbReference type="GeneTree" id="ENSGT01150000287044"/>
<dbReference type="KEGG" id="cin:100182060"/>
<accession>A0A1W2WFA7</accession>
<evidence type="ECO:0000256" key="1">
    <source>
        <dbReference type="ARBA" id="ARBA00009024"/>
    </source>
</evidence>
<reference evidence="3" key="1">
    <citation type="journal article" date="2002" name="Science">
        <title>The draft genome of Ciona intestinalis: insights into chordate and vertebrate origins.</title>
        <authorList>
            <person name="Dehal P."/>
            <person name="Satou Y."/>
            <person name="Campbell R.K."/>
            <person name="Chapman J."/>
            <person name="Degnan B."/>
            <person name="De Tomaso A."/>
            <person name="Davidson B."/>
            <person name="Di Gregorio A."/>
            <person name="Gelpke M."/>
            <person name="Goodstein D.M."/>
            <person name="Harafuji N."/>
            <person name="Hastings K.E."/>
            <person name="Ho I."/>
            <person name="Hotta K."/>
            <person name="Huang W."/>
            <person name="Kawashima T."/>
            <person name="Lemaire P."/>
            <person name="Martinez D."/>
            <person name="Meinertzhagen I.A."/>
            <person name="Necula S."/>
            <person name="Nonaka M."/>
            <person name="Putnam N."/>
            <person name="Rash S."/>
            <person name="Saiga H."/>
            <person name="Satake M."/>
            <person name="Terry A."/>
            <person name="Yamada L."/>
            <person name="Wang H.G."/>
            <person name="Awazu S."/>
            <person name="Azumi K."/>
            <person name="Boore J."/>
            <person name="Branno M."/>
            <person name="Chin-Bow S."/>
            <person name="DeSantis R."/>
            <person name="Doyle S."/>
            <person name="Francino P."/>
            <person name="Keys D.N."/>
            <person name="Haga S."/>
            <person name="Hayashi H."/>
            <person name="Hino K."/>
            <person name="Imai K.S."/>
            <person name="Inaba K."/>
            <person name="Kano S."/>
            <person name="Kobayashi K."/>
            <person name="Kobayashi M."/>
            <person name="Lee B.I."/>
            <person name="Makabe K.W."/>
            <person name="Manohar C."/>
            <person name="Matassi G."/>
            <person name="Medina M."/>
            <person name="Mochizuki Y."/>
            <person name="Mount S."/>
            <person name="Morishita T."/>
            <person name="Miura S."/>
            <person name="Nakayama A."/>
            <person name="Nishizaka S."/>
            <person name="Nomoto H."/>
            <person name="Ohta F."/>
            <person name="Oishi K."/>
            <person name="Rigoutsos I."/>
            <person name="Sano M."/>
            <person name="Sasaki A."/>
            <person name="Sasakura Y."/>
            <person name="Shoguchi E."/>
            <person name="Shin-i T."/>
            <person name="Spagnuolo A."/>
            <person name="Stainier D."/>
            <person name="Suzuki M.M."/>
            <person name="Tassy O."/>
            <person name="Takatori N."/>
            <person name="Tokuoka M."/>
            <person name="Yagi K."/>
            <person name="Yoshizaki F."/>
            <person name="Wada S."/>
            <person name="Zhang C."/>
            <person name="Hyatt P.D."/>
            <person name="Larimer F."/>
            <person name="Detter C."/>
            <person name="Doggett N."/>
            <person name="Glavina T."/>
            <person name="Hawkins T."/>
            <person name="Richardson P."/>
            <person name="Lucas S."/>
            <person name="Kohara Y."/>
            <person name="Levine M."/>
            <person name="Satoh N."/>
            <person name="Rokhsar D.S."/>
        </authorList>
    </citation>
    <scope>NUCLEOTIDE SEQUENCE [LARGE SCALE GENOMIC DNA]</scope>
</reference>
<dbReference type="NCBIfam" id="TIGR01571">
    <property type="entry name" value="A_thal_Cys_rich"/>
    <property type="match status" value="1"/>
</dbReference>
<dbReference type="EMBL" id="EAAA01001924">
    <property type="status" value="NOT_ANNOTATED_CDS"/>
    <property type="molecule type" value="Genomic_DNA"/>
</dbReference>
<reference evidence="2" key="4">
    <citation type="submission" date="2025-09" db="UniProtKB">
        <authorList>
            <consortium name="Ensembl"/>
        </authorList>
    </citation>
    <scope>IDENTIFICATION</scope>
</reference>
<dbReference type="InterPro" id="IPR006461">
    <property type="entry name" value="PLAC_motif_containing"/>
</dbReference>
<keyword evidence="3" id="KW-1185">Reference proteome</keyword>
<reference evidence="2" key="2">
    <citation type="journal article" date="2008" name="Genome Biol.">
        <title>Improved genome assembly and evidence-based global gene model set for the chordate Ciona intestinalis: new insight into intron and operon populations.</title>
        <authorList>
            <person name="Satou Y."/>
            <person name="Mineta K."/>
            <person name="Ogasawara M."/>
            <person name="Sasakura Y."/>
            <person name="Shoguchi E."/>
            <person name="Ueno K."/>
            <person name="Yamada L."/>
            <person name="Matsumoto J."/>
            <person name="Wasserscheid J."/>
            <person name="Dewar K."/>
            <person name="Wiley G.B."/>
            <person name="Macmil S.L."/>
            <person name="Roe B.A."/>
            <person name="Zeller R.W."/>
            <person name="Hastings K.E."/>
            <person name="Lemaire P."/>
            <person name="Lindquist E."/>
            <person name="Endo T."/>
            <person name="Hotta K."/>
            <person name="Inaba K."/>
        </authorList>
    </citation>
    <scope>NUCLEOTIDE SEQUENCE [LARGE SCALE GENOMIC DNA]</scope>
    <source>
        <strain evidence="2">wild type</strain>
    </source>
</reference>
<dbReference type="OrthoDB" id="1045822at2759"/>
<dbReference type="OMA" id="DRTICAC"/>
<comment type="similarity">
    <text evidence="1">Belongs to the cornifelin family.</text>
</comment>
<accession>H2XMI0</accession>
<organism evidence="2 3">
    <name type="scientific">Ciona intestinalis</name>
    <name type="common">Transparent sea squirt</name>
    <name type="synonym">Ascidia intestinalis</name>
    <dbReference type="NCBI Taxonomy" id="7719"/>
    <lineage>
        <taxon>Eukaryota</taxon>
        <taxon>Metazoa</taxon>
        <taxon>Chordata</taxon>
        <taxon>Tunicata</taxon>
        <taxon>Ascidiacea</taxon>
        <taxon>Phlebobranchia</taxon>
        <taxon>Cionidae</taxon>
        <taxon>Ciona</taxon>
    </lineage>
</organism>
<dbReference type="HOGENOM" id="CLU_083147_5_2_1"/>
<dbReference type="RefSeq" id="XP_002129917.1">
    <property type="nucleotide sequence ID" value="XM_002129881.4"/>
</dbReference>
<reference evidence="2" key="3">
    <citation type="submission" date="2025-08" db="UniProtKB">
        <authorList>
            <consortium name="Ensembl"/>
        </authorList>
    </citation>
    <scope>IDENTIFICATION</scope>
</reference>
<dbReference type="InParanoid" id="H2XMI0"/>
<dbReference type="PANTHER" id="PTHR15907">
    <property type="entry name" value="DUF614 FAMILY PROTEIN-RELATED"/>
    <property type="match status" value="1"/>
</dbReference>
<dbReference type="GeneID" id="100182060"/>
<dbReference type="Pfam" id="PF04749">
    <property type="entry name" value="PLAC8"/>
    <property type="match status" value="1"/>
</dbReference>
<name>H2XMI0_CIOIN</name>